<sequence length="151" mass="16241">MRHTPRFPRLSGICHPGHSACGFAICGACRSNVLPRGLQIPVYQLPDYKSGRAREHCNWQGSTICVTRELIRNACPPMSTSLLAPFKGGVSGMRGRQGGAWSLPFSETSEPDQQASNNEPSTLLPLTDVRSTGPAQASGSATVTYRGRQSK</sequence>
<feature type="compositionally biased region" description="Polar residues" evidence="1">
    <location>
        <begin position="105"/>
        <end position="121"/>
    </location>
</feature>
<evidence type="ECO:0000256" key="1">
    <source>
        <dbReference type="SAM" id="MobiDB-lite"/>
    </source>
</evidence>
<organism evidence="2 3">
    <name type="scientific">Rufibacter quisquiliarum</name>
    <dbReference type="NCBI Taxonomy" id="1549639"/>
    <lineage>
        <taxon>Bacteria</taxon>
        <taxon>Pseudomonadati</taxon>
        <taxon>Bacteroidota</taxon>
        <taxon>Cytophagia</taxon>
        <taxon>Cytophagales</taxon>
        <taxon>Hymenobacteraceae</taxon>
        <taxon>Rufibacter</taxon>
    </lineage>
</organism>
<accession>A0A839GQQ0</accession>
<comment type="caution">
    <text evidence="2">The sequence shown here is derived from an EMBL/GenBank/DDBJ whole genome shotgun (WGS) entry which is preliminary data.</text>
</comment>
<keyword evidence="3" id="KW-1185">Reference proteome</keyword>
<dbReference type="AlphaFoldDB" id="A0A839GQQ0"/>
<gene>
    <name evidence="2" type="ORF">FHS90_001938</name>
</gene>
<evidence type="ECO:0000313" key="3">
    <source>
        <dbReference type="Proteomes" id="UP000563094"/>
    </source>
</evidence>
<dbReference type="Proteomes" id="UP000563094">
    <property type="component" value="Unassembled WGS sequence"/>
</dbReference>
<feature type="region of interest" description="Disordered" evidence="1">
    <location>
        <begin position="93"/>
        <end position="151"/>
    </location>
</feature>
<dbReference type="EMBL" id="JACJIQ010000006">
    <property type="protein sequence ID" value="MBA9077227.1"/>
    <property type="molecule type" value="Genomic_DNA"/>
</dbReference>
<evidence type="ECO:0000313" key="2">
    <source>
        <dbReference type="EMBL" id="MBA9077227.1"/>
    </source>
</evidence>
<proteinExistence type="predicted"/>
<name>A0A839GQQ0_9BACT</name>
<feature type="compositionally biased region" description="Polar residues" evidence="1">
    <location>
        <begin position="129"/>
        <end position="143"/>
    </location>
</feature>
<reference evidence="2 3" key="1">
    <citation type="submission" date="2020-08" db="EMBL/GenBank/DDBJ databases">
        <title>Genomic Encyclopedia of Type Strains, Phase IV (KMG-IV): sequencing the most valuable type-strain genomes for metagenomic binning, comparative biology and taxonomic classification.</title>
        <authorList>
            <person name="Goeker M."/>
        </authorList>
    </citation>
    <scope>NUCLEOTIDE SEQUENCE [LARGE SCALE GENOMIC DNA]</scope>
    <source>
        <strain evidence="2 3">DSM 29854</strain>
    </source>
</reference>
<protein>
    <submittedName>
        <fullName evidence="2">Uncharacterized protein</fullName>
    </submittedName>
</protein>